<dbReference type="PANTHER" id="PTHR34365:SF7">
    <property type="entry name" value="GLYCINE-RICH DOMAIN-CONTAINING PROTEIN 1"/>
    <property type="match status" value="1"/>
</dbReference>
<dbReference type="InterPro" id="IPR009836">
    <property type="entry name" value="GRDP-like"/>
</dbReference>
<dbReference type="EMBL" id="JNBR01001523">
    <property type="protein sequence ID" value="OQR86231.1"/>
    <property type="molecule type" value="Genomic_DNA"/>
</dbReference>
<proteinExistence type="predicted"/>
<dbReference type="Proteomes" id="UP000243579">
    <property type="component" value="Unassembled WGS sequence"/>
</dbReference>
<comment type="caution">
    <text evidence="2">The sequence shown here is derived from an EMBL/GenBank/DDBJ whole genome shotgun (WGS) entry which is preliminary data.</text>
</comment>
<evidence type="ECO:0000313" key="2">
    <source>
        <dbReference type="EMBL" id="OQR86231.1"/>
    </source>
</evidence>
<name>A0A1V9YKJ5_ACHHY</name>
<dbReference type="Pfam" id="PF07173">
    <property type="entry name" value="GRDP-like"/>
    <property type="match status" value="1"/>
</dbReference>
<gene>
    <name evidence="2" type="ORF">ACHHYP_10807</name>
</gene>
<organism evidence="2 3">
    <name type="scientific">Achlya hypogyna</name>
    <name type="common">Oomycete</name>
    <name type="synonym">Protoachlya hypogyna</name>
    <dbReference type="NCBI Taxonomy" id="1202772"/>
    <lineage>
        <taxon>Eukaryota</taxon>
        <taxon>Sar</taxon>
        <taxon>Stramenopiles</taxon>
        <taxon>Oomycota</taxon>
        <taxon>Saprolegniomycetes</taxon>
        <taxon>Saprolegniales</taxon>
        <taxon>Achlyaceae</taxon>
        <taxon>Achlya</taxon>
    </lineage>
</organism>
<dbReference type="AlphaFoldDB" id="A0A1V9YKJ5"/>
<keyword evidence="3" id="KW-1185">Reference proteome</keyword>
<dbReference type="OrthoDB" id="10494177at2759"/>
<accession>A0A1V9YKJ5</accession>
<feature type="region of interest" description="Disordered" evidence="1">
    <location>
        <begin position="565"/>
        <end position="590"/>
    </location>
</feature>
<reference evidence="2 3" key="1">
    <citation type="journal article" date="2014" name="Genome Biol. Evol.">
        <title>The secreted proteins of Achlya hypogyna and Thraustotheca clavata identify the ancestral oomycete secretome and reveal gene acquisitions by horizontal gene transfer.</title>
        <authorList>
            <person name="Misner I."/>
            <person name="Blouin N."/>
            <person name="Leonard G."/>
            <person name="Richards T.A."/>
            <person name="Lane C.E."/>
        </authorList>
    </citation>
    <scope>NUCLEOTIDE SEQUENCE [LARGE SCALE GENOMIC DNA]</scope>
    <source>
        <strain evidence="2 3">ATCC 48635</strain>
    </source>
</reference>
<sequence>MASYSVEVSVQTGLLRRWAPRTLALHGQRLSLLDGAQLVDACDLPQAAATLLPSTPQGAAHIALTFPSRNCFIIEVANPSHETELLAAILGTRTTTEPKSSAWERLLNTATSVKQRAANLRNTVPSCGVAFTAVCGHLELLQQTFASVAALTPLARYKYLLDLEATYALEYRRLQSSPPISYAHLVLQMDPPSVALGITVPPEPNIAAVYCVCAFCKTELTSYNVHKLFWDQTRAHCLHCFEYNVVDLYYKNRFETTAFDQPLRDIIGQCPHRRCRHRWTLEEMHDIHLLGKSIECRGCGNWVKYETYLIAIFIQENPFIAFDTVQTVTGSYTGYLRSPREIPSDGRWSSYVAMLDAAVAVRQQTLQKFEVSSLKDRVSTALFMVRSHAPGAFPIDLVRAMNTDLAFVDKVVPFIEYWRHPTVVAAATLRYEQFMAVASKVRDCVPTVDIELIWRVHRTMHVQYIKYSRAATKRVLPPFDPRTDVATAYAKTCEVWRKQFKEPYSSYEALGSKKHSRLAARGAAIFPGVDEELHADELPYAAPIGLKTVRVAVIGTPIFDDRVRSAPSTLADPDSENTQPSSFHKDRMIE</sequence>
<evidence type="ECO:0000256" key="1">
    <source>
        <dbReference type="SAM" id="MobiDB-lite"/>
    </source>
</evidence>
<evidence type="ECO:0000313" key="3">
    <source>
        <dbReference type="Proteomes" id="UP000243579"/>
    </source>
</evidence>
<protein>
    <submittedName>
        <fullName evidence="2">Uncharacterized protein</fullName>
    </submittedName>
</protein>
<dbReference type="PANTHER" id="PTHR34365">
    <property type="entry name" value="ENOLASE (DUF1399)"/>
    <property type="match status" value="1"/>
</dbReference>